<organism evidence="2 3">
    <name type="scientific">Prosthecochloris marina</name>
    <dbReference type="NCBI Taxonomy" id="2017681"/>
    <lineage>
        <taxon>Bacteria</taxon>
        <taxon>Pseudomonadati</taxon>
        <taxon>Chlorobiota</taxon>
        <taxon>Chlorobiia</taxon>
        <taxon>Chlorobiales</taxon>
        <taxon>Chlorobiaceae</taxon>
        <taxon>Prosthecochloris</taxon>
    </lineage>
</organism>
<dbReference type="PRINTS" id="PR00080">
    <property type="entry name" value="SDRFAMILY"/>
</dbReference>
<dbReference type="InterPro" id="IPR036291">
    <property type="entry name" value="NAD(P)-bd_dom_sf"/>
</dbReference>
<dbReference type="PANTHER" id="PTHR24314">
    <property type="entry name" value="NON-SPECIFIC LIPID TRANSFER PROTEIN-RELATED"/>
    <property type="match status" value="1"/>
</dbReference>
<dbReference type="PRINTS" id="PR00081">
    <property type="entry name" value="GDHRDH"/>
</dbReference>
<gene>
    <name evidence="2" type="ORF">CR164_07590</name>
</gene>
<comment type="similarity">
    <text evidence="1">Belongs to the short-chain dehydrogenases/reductases (SDR) family.</text>
</comment>
<accession>A0A317T667</accession>
<evidence type="ECO:0000256" key="1">
    <source>
        <dbReference type="RuleBase" id="RU000363"/>
    </source>
</evidence>
<reference evidence="3" key="1">
    <citation type="submission" date="2017-10" db="EMBL/GenBank/DDBJ databases">
        <authorList>
            <person name="Gaisin V.A."/>
            <person name="Rysina M.S."/>
            <person name="Grouzdev D.S."/>
        </authorList>
    </citation>
    <scope>NUCLEOTIDE SEQUENCE [LARGE SCALE GENOMIC DNA]</scope>
    <source>
        <strain evidence="3">V1</strain>
    </source>
</reference>
<dbReference type="InterPro" id="IPR052625">
    <property type="entry name" value="Chl_b_Red"/>
</dbReference>
<keyword evidence="3" id="KW-1185">Reference proteome</keyword>
<dbReference type="GO" id="GO:0015996">
    <property type="term" value="P:chlorophyll catabolic process"/>
    <property type="evidence" value="ECO:0007669"/>
    <property type="project" value="TreeGrafter"/>
</dbReference>
<dbReference type="SUPFAM" id="SSF51735">
    <property type="entry name" value="NAD(P)-binding Rossmann-fold domains"/>
    <property type="match status" value="1"/>
</dbReference>
<dbReference type="EMBL" id="PDNZ01000004">
    <property type="protein sequence ID" value="PWW82184.1"/>
    <property type="molecule type" value="Genomic_DNA"/>
</dbReference>
<dbReference type="PANTHER" id="PTHR24314:SF21">
    <property type="entry name" value="CHLOROPHYLL(IDE) B REDUCTASE NYC1, CHLOROPLASTIC-RELATED"/>
    <property type="match status" value="1"/>
</dbReference>
<protein>
    <submittedName>
        <fullName evidence="2">Short-chain dehydrogenase</fullName>
    </submittedName>
</protein>
<dbReference type="CDD" id="cd05233">
    <property type="entry name" value="SDR_c"/>
    <property type="match status" value="1"/>
</dbReference>
<dbReference type="AlphaFoldDB" id="A0A317T667"/>
<dbReference type="PROSITE" id="PS00061">
    <property type="entry name" value="ADH_SHORT"/>
    <property type="match status" value="1"/>
</dbReference>
<dbReference type="Proteomes" id="UP000246278">
    <property type="component" value="Unassembled WGS sequence"/>
</dbReference>
<comment type="caution">
    <text evidence="2">The sequence shown here is derived from an EMBL/GenBank/DDBJ whole genome shotgun (WGS) entry which is preliminary data.</text>
</comment>
<dbReference type="InterPro" id="IPR020904">
    <property type="entry name" value="Sc_DH/Rdtase_CS"/>
</dbReference>
<dbReference type="RefSeq" id="WP_110023318.1">
    <property type="nucleotide sequence ID" value="NZ_PDNZ01000004.1"/>
</dbReference>
<dbReference type="InterPro" id="IPR002347">
    <property type="entry name" value="SDR_fam"/>
</dbReference>
<evidence type="ECO:0000313" key="2">
    <source>
        <dbReference type="EMBL" id="PWW82184.1"/>
    </source>
</evidence>
<dbReference type="Gene3D" id="3.40.50.720">
    <property type="entry name" value="NAD(P)-binding Rossmann-like Domain"/>
    <property type="match status" value="1"/>
</dbReference>
<sequence>MSTLSVVITGGTRGIGFGLAKRFLEKGCKVTICGTSTQSVRKAVHELAAFGESAVGTVADVGKRSDVESLLDVAVKKFGPVDIWVNNAGITHDTLKVWELEQATIEDVLRVNMLGVVNGTVVPFLEMQKQGRGKIFNMEGLGSDGFMMEGLSVYGTSKSALRYFTRAFANEAGSSPVQVGTLSPGMVVTDLLLETLHGDSPETRKKRKFYNIMADDVDTVTAFLCEKMVLSTASSPRIEWLTKPKVIARMLLAPFRRRELFNGKSED</sequence>
<dbReference type="GO" id="GO:0010304">
    <property type="term" value="P:PSII associated light-harvesting complex II catabolic process"/>
    <property type="evidence" value="ECO:0007669"/>
    <property type="project" value="TreeGrafter"/>
</dbReference>
<dbReference type="GO" id="GO:0034256">
    <property type="term" value="F:chlorophyll(ide) b reductase activity"/>
    <property type="evidence" value="ECO:0007669"/>
    <property type="project" value="TreeGrafter"/>
</dbReference>
<name>A0A317T667_9CHLB</name>
<dbReference type="OrthoDB" id="822355at2"/>
<proteinExistence type="inferred from homology"/>
<evidence type="ECO:0000313" key="3">
    <source>
        <dbReference type="Proteomes" id="UP000246278"/>
    </source>
</evidence>
<dbReference type="Pfam" id="PF00106">
    <property type="entry name" value="adh_short"/>
    <property type="match status" value="1"/>
</dbReference>